<dbReference type="KEGG" id="mgin:FRZ54_21460"/>
<name>A0A5B8V1H9_9SPHI</name>
<keyword evidence="5" id="KW-1185">Reference proteome</keyword>
<dbReference type="EMBL" id="CP042436">
    <property type="protein sequence ID" value="QEC65028.1"/>
    <property type="molecule type" value="Genomic_DNA"/>
</dbReference>
<proteinExistence type="predicted"/>
<evidence type="ECO:0000259" key="3">
    <source>
        <dbReference type="Pfam" id="PF19573"/>
    </source>
</evidence>
<feature type="compositionally biased region" description="Polar residues" evidence="1">
    <location>
        <begin position="221"/>
        <end position="232"/>
    </location>
</feature>
<dbReference type="OrthoDB" id="654178at2"/>
<sequence length="261" mass="28929">MPKFVVFLLLLFISVNLQAQTWELGGNVGAAGYMGDLNPNNPLKISGISLGGFVARNFDGYWSAKLKYTFGTIAGADSTSSNPQFRQRNLSFSTVLNELSLMGEFNLFKYIPEAGQNRFTPFIYVGIGIVGYNPKARYQGHDYDLRPLMTEGQSKPYSSAAISIPYGVGIKYNFSGKWNFIADIGYRHPTTDYLDDVSGVYPDRTKLPSDLSRALSDRSGENTGTYIGSPGSQRGDLRPKDTYMFINVGISFTFVTSKCYY</sequence>
<dbReference type="Gene3D" id="2.40.160.20">
    <property type="match status" value="1"/>
</dbReference>
<dbReference type="Proteomes" id="UP000321479">
    <property type="component" value="Chromosome"/>
</dbReference>
<feature type="chain" id="PRO_5022740506" evidence="2">
    <location>
        <begin position="20"/>
        <end position="261"/>
    </location>
</feature>
<protein>
    <submittedName>
        <fullName evidence="4">Outer membrane beta-barrel protein</fullName>
    </submittedName>
</protein>
<dbReference type="InterPro" id="IPR045743">
    <property type="entry name" value="DUF6089"/>
</dbReference>
<feature type="signal peptide" evidence="2">
    <location>
        <begin position="1"/>
        <end position="19"/>
    </location>
</feature>
<reference evidence="4 5" key="1">
    <citation type="journal article" date="2017" name="Curr. Microbiol.">
        <title>Mucilaginibacter ginsenosidivorans sp. nov., Isolated from Soil of Ginseng Field.</title>
        <authorList>
            <person name="Kim M.M."/>
            <person name="Siddiqi M.Z."/>
            <person name="Im W.T."/>
        </authorList>
    </citation>
    <scope>NUCLEOTIDE SEQUENCE [LARGE SCALE GENOMIC DNA]</scope>
    <source>
        <strain evidence="4 5">Gsoil 3017</strain>
    </source>
</reference>
<dbReference type="RefSeq" id="WP_147033861.1">
    <property type="nucleotide sequence ID" value="NZ_CP042436.1"/>
</dbReference>
<dbReference type="Pfam" id="PF19573">
    <property type="entry name" value="DUF6089"/>
    <property type="match status" value="1"/>
</dbReference>
<accession>A0A5B8V1H9</accession>
<dbReference type="AlphaFoldDB" id="A0A5B8V1H9"/>
<evidence type="ECO:0000256" key="1">
    <source>
        <dbReference type="SAM" id="MobiDB-lite"/>
    </source>
</evidence>
<evidence type="ECO:0000313" key="4">
    <source>
        <dbReference type="EMBL" id="QEC65028.1"/>
    </source>
</evidence>
<feature type="domain" description="DUF6089" evidence="3">
    <location>
        <begin position="3"/>
        <end position="202"/>
    </location>
</feature>
<dbReference type="InterPro" id="IPR011250">
    <property type="entry name" value="OMP/PagP_B-barrel"/>
</dbReference>
<organism evidence="4 5">
    <name type="scientific">Mucilaginibacter ginsenosidivorans</name>
    <dbReference type="NCBI Taxonomy" id="398053"/>
    <lineage>
        <taxon>Bacteria</taxon>
        <taxon>Pseudomonadati</taxon>
        <taxon>Bacteroidota</taxon>
        <taxon>Sphingobacteriia</taxon>
        <taxon>Sphingobacteriales</taxon>
        <taxon>Sphingobacteriaceae</taxon>
        <taxon>Mucilaginibacter</taxon>
    </lineage>
</organism>
<gene>
    <name evidence="4" type="ORF">FRZ54_21460</name>
</gene>
<evidence type="ECO:0000256" key="2">
    <source>
        <dbReference type="SAM" id="SignalP"/>
    </source>
</evidence>
<feature type="region of interest" description="Disordered" evidence="1">
    <location>
        <begin position="211"/>
        <end position="235"/>
    </location>
</feature>
<dbReference type="SUPFAM" id="SSF56925">
    <property type="entry name" value="OMPA-like"/>
    <property type="match status" value="1"/>
</dbReference>
<evidence type="ECO:0000313" key="5">
    <source>
        <dbReference type="Proteomes" id="UP000321479"/>
    </source>
</evidence>
<keyword evidence="2" id="KW-0732">Signal</keyword>